<proteinExistence type="predicted"/>
<feature type="compositionally biased region" description="Basic and acidic residues" evidence="1">
    <location>
        <begin position="224"/>
        <end position="234"/>
    </location>
</feature>
<feature type="region of interest" description="Disordered" evidence="1">
    <location>
        <begin position="91"/>
        <end position="117"/>
    </location>
</feature>
<gene>
    <name evidence="2" type="ORF">ALC60_02454</name>
</gene>
<dbReference type="AlphaFoldDB" id="A0A151XEJ5"/>
<dbReference type="EMBL" id="KQ982254">
    <property type="protein sequence ID" value="KYQ58806.1"/>
    <property type="molecule type" value="Genomic_DNA"/>
</dbReference>
<accession>A0A151XEJ5</accession>
<evidence type="ECO:0000256" key="1">
    <source>
        <dbReference type="SAM" id="MobiDB-lite"/>
    </source>
</evidence>
<reference evidence="2 3" key="1">
    <citation type="submission" date="2015-09" db="EMBL/GenBank/DDBJ databases">
        <title>Trachymyrmex zeteki WGS genome.</title>
        <authorList>
            <person name="Nygaard S."/>
            <person name="Hu H."/>
            <person name="Boomsma J."/>
            <person name="Zhang G."/>
        </authorList>
    </citation>
    <scope>NUCLEOTIDE SEQUENCE [LARGE SCALE GENOMIC DNA]</scope>
    <source>
        <strain evidence="2">Tzet28-1</strain>
        <tissue evidence="2">Whole body</tissue>
    </source>
</reference>
<feature type="region of interest" description="Disordered" evidence="1">
    <location>
        <begin position="224"/>
        <end position="253"/>
    </location>
</feature>
<keyword evidence="3" id="KW-1185">Reference proteome</keyword>
<evidence type="ECO:0000313" key="3">
    <source>
        <dbReference type="Proteomes" id="UP000075809"/>
    </source>
</evidence>
<sequence length="253" mass="28022">MRYTTGSSLLKIPAVRVTGISLDNRADNDTTNSERSMRKRRLGPCAVMHDSLSSERIKGALNSVARIRWDGDYTGCAVGIAEENKLPITREVKGRKRRTGRRAKEEERTERSLTHREDSAASLIGGPRCTVGASGTAFVWILGRLSCLIRYGLEIRPPRADSGKGPLVQSRVTGPTLRLFCTRSAYQNVTGNTNLSGKHSSPVIRFIARIIKIPCVTSILEKHAPGEEKEKSEQRMFGWEGGKINGERSHQIH</sequence>
<protein>
    <submittedName>
        <fullName evidence="2">Uncharacterized protein</fullName>
    </submittedName>
</protein>
<dbReference type="Proteomes" id="UP000075809">
    <property type="component" value="Unassembled WGS sequence"/>
</dbReference>
<feature type="compositionally biased region" description="Basic and acidic residues" evidence="1">
    <location>
        <begin position="102"/>
        <end position="117"/>
    </location>
</feature>
<organism evidence="2 3">
    <name type="scientific">Mycetomoellerius zeteki</name>
    <dbReference type="NCBI Taxonomy" id="64791"/>
    <lineage>
        <taxon>Eukaryota</taxon>
        <taxon>Metazoa</taxon>
        <taxon>Ecdysozoa</taxon>
        <taxon>Arthropoda</taxon>
        <taxon>Hexapoda</taxon>
        <taxon>Insecta</taxon>
        <taxon>Pterygota</taxon>
        <taxon>Neoptera</taxon>
        <taxon>Endopterygota</taxon>
        <taxon>Hymenoptera</taxon>
        <taxon>Apocrita</taxon>
        <taxon>Aculeata</taxon>
        <taxon>Formicoidea</taxon>
        <taxon>Formicidae</taxon>
        <taxon>Myrmicinae</taxon>
        <taxon>Mycetomoellerius</taxon>
    </lineage>
</organism>
<evidence type="ECO:0000313" key="2">
    <source>
        <dbReference type="EMBL" id="KYQ58806.1"/>
    </source>
</evidence>
<name>A0A151XEJ5_9HYME</name>